<dbReference type="PROSITE" id="PS51257">
    <property type="entry name" value="PROKAR_LIPOPROTEIN"/>
    <property type="match status" value="1"/>
</dbReference>
<gene>
    <name evidence="7" type="ORF">MIZ03_4341</name>
</gene>
<dbReference type="InterPro" id="IPR012127">
    <property type="entry name" value="Cyt_c_prime"/>
</dbReference>
<dbReference type="RefSeq" id="WP_223905440.1">
    <property type="nucleotide sequence ID" value="NZ_AP024238.1"/>
</dbReference>
<keyword evidence="6" id="KW-0732">Signal</keyword>
<dbReference type="PROSITE" id="PS51009">
    <property type="entry name" value="CYTCII"/>
    <property type="match status" value="1"/>
</dbReference>
<evidence type="ECO:0000256" key="4">
    <source>
        <dbReference type="ARBA" id="ARBA00022982"/>
    </source>
</evidence>
<keyword evidence="3" id="KW-0479">Metal-binding</keyword>
<dbReference type="PIRSF" id="PIRSF000027">
    <property type="entry name" value="Cytc_c_prime"/>
    <property type="match status" value="1"/>
</dbReference>
<evidence type="ECO:0000313" key="7">
    <source>
        <dbReference type="EMBL" id="BCO29418.1"/>
    </source>
</evidence>
<reference evidence="7 8" key="1">
    <citation type="journal article" date="2021" name="Microbiol. Spectr.">
        <title>A Single Bacterium Capable of Oxidation and Reduction of Iron at Circumneutral pH.</title>
        <authorList>
            <person name="Kato S."/>
            <person name="Ohkuma M."/>
        </authorList>
    </citation>
    <scope>NUCLEOTIDE SEQUENCE [LARGE SCALE GENOMIC DNA]</scope>
    <source>
        <strain evidence="7 8">MIZ03</strain>
    </source>
</reference>
<evidence type="ECO:0000256" key="2">
    <source>
        <dbReference type="ARBA" id="ARBA00022617"/>
    </source>
</evidence>
<keyword evidence="5" id="KW-0408">Iron</keyword>
<evidence type="ECO:0000256" key="3">
    <source>
        <dbReference type="ARBA" id="ARBA00022723"/>
    </source>
</evidence>
<dbReference type="Proteomes" id="UP000824366">
    <property type="component" value="Chromosome"/>
</dbReference>
<evidence type="ECO:0008006" key="9">
    <source>
        <dbReference type="Google" id="ProtNLM"/>
    </source>
</evidence>
<accession>A0ABN6DCD9</accession>
<proteinExistence type="predicted"/>
<keyword evidence="8" id="KW-1185">Reference proteome</keyword>
<dbReference type="Gene3D" id="1.20.120.10">
    <property type="entry name" value="Cytochrome c/b562"/>
    <property type="match status" value="1"/>
</dbReference>
<keyword evidence="4" id="KW-0249">Electron transport</keyword>
<name>A0ABN6DCD9_9BURK</name>
<dbReference type="Pfam" id="PF01322">
    <property type="entry name" value="Cytochrom_C_2"/>
    <property type="match status" value="1"/>
</dbReference>
<evidence type="ECO:0000256" key="6">
    <source>
        <dbReference type="SAM" id="SignalP"/>
    </source>
</evidence>
<dbReference type="EMBL" id="AP024238">
    <property type="protein sequence ID" value="BCO29418.1"/>
    <property type="molecule type" value="Genomic_DNA"/>
</dbReference>
<feature type="chain" id="PRO_5045827535" description="Cytochrome c" evidence="6">
    <location>
        <begin position="25"/>
        <end position="157"/>
    </location>
</feature>
<protein>
    <recommendedName>
        <fullName evidence="9">Cytochrome c</fullName>
    </recommendedName>
</protein>
<keyword evidence="2" id="KW-0349">Heme</keyword>
<feature type="signal peptide" evidence="6">
    <location>
        <begin position="1"/>
        <end position="24"/>
    </location>
</feature>
<organism evidence="7 8">
    <name type="scientific">Rhodoferax lithotrophicus</name>
    <dbReference type="NCBI Taxonomy" id="2798804"/>
    <lineage>
        <taxon>Bacteria</taxon>
        <taxon>Pseudomonadati</taxon>
        <taxon>Pseudomonadota</taxon>
        <taxon>Betaproteobacteria</taxon>
        <taxon>Burkholderiales</taxon>
        <taxon>Comamonadaceae</taxon>
        <taxon>Rhodoferax</taxon>
    </lineage>
</organism>
<evidence type="ECO:0000256" key="1">
    <source>
        <dbReference type="ARBA" id="ARBA00022448"/>
    </source>
</evidence>
<evidence type="ECO:0000313" key="8">
    <source>
        <dbReference type="Proteomes" id="UP000824366"/>
    </source>
</evidence>
<evidence type="ECO:0000256" key="5">
    <source>
        <dbReference type="ARBA" id="ARBA00023004"/>
    </source>
</evidence>
<keyword evidence="1" id="KW-0813">Transport</keyword>
<dbReference type="SUPFAM" id="SSF47175">
    <property type="entry name" value="Cytochromes"/>
    <property type="match status" value="1"/>
</dbReference>
<dbReference type="InterPro" id="IPR010980">
    <property type="entry name" value="Cyt_c/b562"/>
</dbReference>
<dbReference type="InterPro" id="IPR002321">
    <property type="entry name" value="Cyt_c_II"/>
</dbReference>
<sequence length="157" mass="17251">MKKTAQIALLVIAATTLVACGQSAKDTHPQQLLTKRLAIFKKFTKTLEPMGLVARDRQDYVKADFMAQALALQELSTQPWEFFSADGNYPPTRAKPEVWSKAADFKQAQVSYLAAVDQLVKVSGSADLPAIRSSVDAVQKSCKSCHDQFRNETASSQ</sequence>